<feature type="domain" description="Thioredoxin-like fold" evidence="1">
    <location>
        <begin position="41"/>
        <end position="141"/>
    </location>
</feature>
<organism evidence="2">
    <name type="scientific">Sedimenticola thiotaurini</name>
    <dbReference type="NCBI Taxonomy" id="1543721"/>
    <lineage>
        <taxon>Bacteria</taxon>
        <taxon>Pseudomonadati</taxon>
        <taxon>Pseudomonadota</taxon>
        <taxon>Gammaproteobacteria</taxon>
        <taxon>Chromatiales</taxon>
        <taxon>Sedimenticolaceae</taxon>
        <taxon>Sedimenticola</taxon>
    </lineage>
</organism>
<dbReference type="SUPFAM" id="SSF52833">
    <property type="entry name" value="Thioredoxin-like"/>
    <property type="match status" value="1"/>
</dbReference>
<dbReference type="Pfam" id="PF13098">
    <property type="entry name" value="Thioredoxin_2"/>
    <property type="match status" value="1"/>
</dbReference>
<sequence length="160" mass="17812">MIAGLHLAAGALLAPRGALGAPKTGKLATTHDLQADARIAARDRRPILLLVSQEECPFCWQIKREILDPMVLSGDYDDRLLMREMFIDEGFLLRDFQGREVAGGDFALRYGVSLTPTLLFLDPRGRELTDKMVGIQTPEMYFLYVDAAITEAVERMRGGE</sequence>
<accession>A0A831W2K4</accession>
<gene>
    <name evidence="2" type="ORF">ENI96_04495</name>
</gene>
<dbReference type="AlphaFoldDB" id="A0A831W2K4"/>
<name>A0A831W2K4_9GAMM</name>
<dbReference type="InterPro" id="IPR036249">
    <property type="entry name" value="Thioredoxin-like_sf"/>
</dbReference>
<reference evidence="2" key="1">
    <citation type="journal article" date="2020" name="mSystems">
        <title>Genome- and Community-Level Interaction Insights into Carbon Utilization and Element Cycling Functions of Hydrothermarchaeota in Hydrothermal Sediment.</title>
        <authorList>
            <person name="Zhou Z."/>
            <person name="Liu Y."/>
            <person name="Xu W."/>
            <person name="Pan J."/>
            <person name="Luo Z.H."/>
            <person name="Li M."/>
        </authorList>
    </citation>
    <scope>NUCLEOTIDE SEQUENCE [LARGE SCALE GENOMIC DNA]</scope>
    <source>
        <strain evidence="2">HyVt-443</strain>
    </source>
</reference>
<dbReference type="Proteomes" id="UP000886251">
    <property type="component" value="Unassembled WGS sequence"/>
</dbReference>
<protein>
    <recommendedName>
        <fullName evidence="1">Thioredoxin-like fold domain-containing protein</fullName>
    </recommendedName>
</protein>
<evidence type="ECO:0000259" key="1">
    <source>
        <dbReference type="Pfam" id="PF13098"/>
    </source>
</evidence>
<evidence type="ECO:0000313" key="2">
    <source>
        <dbReference type="EMBL" id="HEB95674.1"/>
    </source>
</evidence>
<dbReference type="InterPro" id="IPR012336">
    <property type="entry name" value="Thioredoxin-like_fold"/>
</dbReference>
<proteinExistence type="predicted"/>
<dbReference type="EMBL" id="DRKP01000052">
    <property type="protein sequence ID" value="HEB95674.1"/>
    <property type="molecule type" value="Genomic_DNA"/>
</dbReference>
<dbReference type="Gene3D" id="3.40.30.10">
    <property type="entry name" value="Glutaredoxin"/>
    <property type="match status" value="1"/>
</dbReference>
<comment type="caution">
    <text evidence="2">The sequence shown here is derived from an EMBL/GenBank/DDBJ whole genome shotgun (WGS) entry which is preliminary data.</text>
</comment>